<feature type="disulfide bond" evidence="12">
    <location>
        <begin position="408"/>
        <end position="451"/>
    </location>
</feature>
<feature type="transmembrane region" description="Helical" evidence="15">
    <location>
        <begin position="58"/>
        <end position="76"/>
    </location>
</feature>
<evidence type="ECO:0000256" key="5">
    <source>
        <dbReference type="ARBA" id="ARBA00022801"/>
    </source>
</evidence>
<dbReference type="GO" id="GO:0005509">
    <property type="term" value="F:calcium ion binding"/>
    <property type="evidence" value="ECO:0007669"/>
    <property type="project" value="InterPro"/>
</dbReference>
<organism evidence="16 17">
    <name type="scientific">Dendryphion nanum</name>
    <dbReference type="NCBI Taxonomy" id="256645"/>
    <lineage>
        <taxon>Eukaryota</taxon>
        <taxon>Fungi</taxon>
        <taxon>Dikarya</taxon>
        <taxon>Ascomycota</taxon>
        <taxon>Pezizomycotina</taxon>
        <taxon>Dothideomycetes</taxon>
        <taxon>Pleosporomycetidae</taxon>
        <taxon>Pleosporales</taxon>
        <taxon>Torulaceae</taxon>
        <taxon>Dendryphion</taxon>
    </lineage>
</organism>
<keyword evidence="6 11" id="KW-0106">Calcium</keyword>
<keyword evidence="17" id="KW-1185">Reference proteome</keyword>
<feature type="active site" description="Proton donor" evidence="10">
    <location>
        <position position="465"/>
    </location>
</feature>
<dbReference type="InterPro" id="IPR012341">
    <property type="entry name" value="6hp_glycosidase-like_sf"/>
</dbReference>
<dbReference type="GO" id="GO:0004571">
    <property type="term" value="F:mannosyl-oligosaccharide 1,2-alpha-mannosidase activity"/>
    <property type="evidence" value="ECO:0007669"/>
    <property type="project" value="UniProtKB-EC"/>
</dbReference>
<comment type="caution">
    <text evidence="16">The sequence shown here is derived from an EMBL/GenBank/DDBJ whole genome shotgun (WGS) entry which is preliminary data.</text>
</comment>
<evidence type="ECO:0000256" key="7">
    <source>
        <dbReference type="ARBA" id="ARBA00023157"/>
    </source>
</evidence>
<dbReference type="GO" id="GO:0036503">
    <property type="term" value="P:ERAD pathway"/>
    <property type="evidence" value="ECO:0007669"/>
    <property type="project" value="UniProtKB-ARBA"/>
</dbReference>
<dbReference type="GO" id="GO:0005783">
    <property type="term" value="C:endoplasmic reticulum"/>
    <property type="evidence" value="ECO:0007669"/>
    <property type="project" value="TreeGrafter"/>
</dbReference>
<evidence type="ECO:0000256" key="6">
    <source>
        <dbReference type="ARBA" id="ARBA00022837"/>
    </source>
</evidence>
<dbReference type="InterPro" id="IPR001382">
    <property type="entry name" value="Glyco_hydro_47"/>
</dbReference>
<feature type="active site" description="Proton donor" evidence="10">
    <location>
        <position position="197"/>
    </location>
</feature>
<evidence type="ECO:0000256" key="1">
    <source>
        <dbReference type="ARBA" id="ARBA00001913"/>
    </source>
</evidence>
<keyword evidence="15" id="KW-0472">Membrane</keyword>
<dbReference type="Pfam" id="PF01532">
    <property type="entry name" value="Glyco_hydro_47"/>
    <property type="match status" value="1"/>
</dbReference>
<reference evidence="16" key="1">
    <citation type="journal article" date="2021" name="Nat. Commun.">
        <title>Genetic determinants of endophytism in the Arabidopsis root mycobiome.</title>
        <authorList>
            <person name="Mesny F."/>
            <person name="Miyauchi S."/>
            <person name="Thiergart T."/>
            <person name="Pickel B."/>
            <person name="Atanasova L."/>
            <person name="Karlsson M."/>
            <person name="Huettel B."/>
            <person name="Barry K.W."/>
            <person name="Haridas S."/>
            <person name="Chen C."/>
            <person name="Bauer D."/>
            <person name="Andreopoulos W."/>
            <person name="Pangilinan J."/>
            <person name="LaButti K."/>
            <person name="Riley R."/>
            <person name="Lipzen A."/>
            <person name="Clum A."/>
            <person name="Drula E."/>
            <person name="Henrissat B."/>
            <person name="Kohler A."/>
            <person name="Grigoriev I.V."/>
            <person name="Martin F.M."/>
            <person name="Hacquard S."/>
        </authorList>
    </citation>
    <scope>NUCLEOTIDE SEQUENCE</scope>
    <source>
        <strain evidence="16">MPI-CAGE-CH-0243</strain>
    </source>
</reference>
<dbReference type="InterPro" id="IPR050749">
    <property type="entry name" value="Glycosyl_Hydrolase_47"/>
</dbReference>
<protein>
    <recommendedName>
        <fullName evidence="13">alpha-1,2-Mannosidase</fullName>
        <ecNumber evidence="13">3.2.1.-</ecNumber>
    </recommendedName>
</protein>
<comment type="cofactor">
    <cofactor evidence="1 11">
        <name>Ca(2+)</name>
        <dbReference type="ChEBI" id="CHEBI:29108"/>
    </cofactor>
</comment>
<evidence type="ECO:0000313" key="16">
    <source>
        <dbReference type="EMBL" id="KAH7132308.1"/>
    </source>
</evidence>
<feature type="active site" evidence="10">
    <location>
        <position position="341"/>
    </location>
</feature>
<keyword evidence="15" id="KW-1133">Transmembrane helix</keyword>
<comment type="catalytic activity">
    <reaction evidence="9">
        <text>N(4)-(alpha-D-Man-(1-&gt;2)-alpha-D-Man-(1-&gt;2)-alpha-D-Man-(1-&gt;3)-[alpha-D-Man-(1-&gt;2)-alpha-D-Man-(1-&gt;3)-[alpha-D-Man-(1-&gt;2)-alpha-D-Man-(1-&gt;6)]-alpha-D-Man-(1-&gt;6)]-beta-D-Man-(1-&gt;4)-beta-D-GlcNAc-(1-&gt;4)-beta-D-GlcNAc)-L-asparaginyl-[protein] (N-glucan mannose isomer 9A1,2,3B1,2,3) + 4 H2O = N(4)-(alpha-D-Man-(1-&gt;3)-[alpha-D-Man-(1-&gt;3)-[alpha-D-Man-(1-&gt;6)]-alpha-D-Man-(1-&gt;6)]-beta-D-Man-(1-&gt;4)-beta-D-GlcNAc-(1-&gt;4)-beta-D-GlcNAc)-L-asparaginyl-[protein] (N-glucan mannose isomer 5A1,2) + 4 beta-D-mannose</text>
        <dbReference type="Rhea" id="RHEA:56008"/>
        <dbReference type="Rhea" id="RHEA-COMP:14356"/>
        <dbReference type="Rhea" id="RHEA-COMP:14367"/>
        <dbReference type="ChEBI" id="CHEBI:15377"/>
        <dbReference type="ChEBI" id="CHEBI:28563"/>
        <dbReference type="ChEBI" id="CHEBI:59087"/>
        <dbReference type="ChEBI" id="CHEBI:139493"/>
        <dbReference type="EC" id="3.2.1.113"/>
    </reaction>
</comment>
<evidence type="ECO:0000256" key="3">
    <source>
        <dbReference type="ARBA" id="ARBA00007658"/>
    </source>
</evidence>
<keyword evidence="5 13" id="KW-0378">Hydrolase</keyword>
<comment type="catalytic activity">
    <reaction evidence="8">
        <text>N(4)-(alpha-D-Man-(1-&gt;2)-alpha-D-Man-(1-&gt;2)-alpha-D-Man-(1-&gt;3)-[alpha-D-Man-(1-&gt;3)-[alpha-D-Man-(1-&gt;2)-alpha-D-Man-(1-&gt;6)]-alpha-D-Man-(1-&gt;6)]-beta-D-Man-(1-&gt;4)-beta-D-GlcNAc-(1-&gt;4)-beta-D-GlcNAc)-L-asparaginyl-[protein] (N-glucan mannose isomer 8A1,2,3B1,3) + 3 H2O = N(4)-(alpha-D-Man-(1-&gt;3)-[alpha-D-Man-(1-&gt;3)-[alpha-D-Man-(1-&gt;6)]-alpha-D-Man-(1-&gt;6)]-beta-D-Man-(1-&gt;4)-beta-D-GlcNAc-(1-&gt;4)-beta-D-GlcNAc)-L-asparaginyl-[protein] (N-glucan mannose isomer 5A1,2) + 3 beta-D-mannose</text>
        <dbReference type="Rhea" id="RHEA:56028"/>
        <dbReference type="Rhea" id="RHEA-COMP:14358"/>
        <dbReference type="Rhea" id="RHEA-COMP:14367"/>
        <dbReference type="ChEBI" id="CHEBI:15377"/>
        <dbReference type="ChEBI" id="CHEBI:28563"/>
        <dbReference type="ChEBI" id="CHEBI:59087"/>
        <dbReference type="ChEBI" id="CHEBI:60628"/>
        <dbReference type="EC" id="3.2.1.113"/>
    </reaction>
</comment>
<evidence type="ECO:0000256" key="11">
    <source>
        <dbReference type="PIRSR" id="PIRSR601382-2"/>
    </source>
</evidence>
<dbReference type="GO" id="GO:0005975">
    <property type="term" value="P:carbohydrate metabolic process"/>
    <property type="evidence" value="ECO:0007669"/>
    <property type="project" value="InterPro"/>
</dbReference>
<feature type="binding site" evidence="11">
    <location>
        <position position="603"/>
    </location>
    <ligand>
        <name>Ca(2+)</name>
        <dbReference type="ChEBI" id="CHEBI:29108"/>
    </ligand>
</feature>
<feature type="active site" evidence="10">
    <location>
        <position position="515"/>
    </location>
</feature>
<comment type="pathway">
    <text evidence="2">Protein modification; protein glycosylation.</text>
</comment>
<gene>
    <name evidence="16" type="ORF">B0J11DRAFT_481529</name>
</gene>
<dbReference type="PANTHER" id="PTHR11742:SF55">
    <property type="entry name" value="ENDOPLASMIC RETICULUM MANNOSYL-OLIGOSACCHARIDE 1,2-ALPHA-MANNOSIDASE"/>
    <property type="match status" value="1"/>
</dbReference>
<evidence type="ECO:0000313" key="17">
    <source>
        <dbReference type="Proteomes" id="UP000700596"/>
    </source>
</evidence>
<dbReference type="SUPFAM" id="SSF48225">
    <property type="entry name" value="Seven-hairpin glycosidases"/>
    <property type="match status" value="1"/>
</dbReference>
<dbReference type="InterPro" id="IPR036026">
    <property type="entry name" value="Seven-hairpin_glycosidases"/>
</dbReference>
<comment type="similarity">
    <text evidence="3 13">Belongs to the glycosyl hydrolase 47 family.</text>
</comment>
<keyword evidence="4 11" id="KW-0479">Metal-binding</keyword>
<evidence type="ECO:0000256" key="13">
    <source>
        <dbReference type="RuleBase" id="RU361193"/>
    </source>
</evidence>
<evidence type="ECO:0000256" key="2">
    <source>
        <dbReference type="ARBA" id="ARBA00004922"/>
    </source>
</evidence>
<dbReference type="GO" id="GO:0016020">
    <property type="term" value="C:membrane"/>
    <property type="evidence" value="ECO:0007669"/>
    <property type="project" value="InterPro"/>
</dbReference>
<dbReference type="Proteomes" id="UP000700596">
    <property type="component" value="Unassembled WGS sequence"/>
</dbReference>
<keyword evidence="15" id="KW-0812">Transmembrane</keyword>
<dbReference type="Gene3D" id="1.50.10.10">
    <property type="match status" value="1"/>
</dbReference>
<dbReference type="EMBL" id="JAGMWT010000003">
    <property type="protein sequence ID" value="KAH7132308.1"/>
    <property type="molecule type" value="Genomic_DNA"/>
</dbReference>
<dbReference type="PRINTS" id="PR00747">
    <property type="entry name" value="GLYHDRLASE47"/>
</dbReference>
<evidence type="ECO:0000256" key="12">
    <source>
        <dbReference type="PIRSR" id="PIRSR601382-3"/>
    </source>
</evidence>
<keyword evidence="7 12" id="KW-1015">Disulfide bond</keyword>
<evidence type="ECO:0000256" key="9">
    <source>
        <dbReference type="ARBA" id="ARBA00048605"/>
    </source>
</evidence>
<feature type="region of interest" description="Disordered" evidence="14">
    <location>
        <begin position="80"/>
        <end position="101"/>
    </location>
</feature>
<evidence type="ECO:0000256" key="8">
    <source>
        <dbReference type="ARBA" id="ARBA00047669"/>
    </source>
</evidence>
<dbReference type="OrthoDB" id="8118055at2759"/>
<evidence type="ECO:0000256" key="10">
    <source>
        <dbReference type="PIRSR" id="PIRSR601382-1"/>
    </source>
</evidence>
<evidence type="ECO:0000256" key="15">
    <source>
        <dbReference type="SAM" id="Phobius"/>
    </source>
</evidence>
<accession>A0A9P9E7F0</accession>
<dbReference type="PANTHER" id="PTHR11742">
    <property type="entry name" value="MANNOSYL-OLIGOSACCHARIDE ALPHA-1,2-MANNOSIDASE-RELATED"/>
    <property type="match status" value="1"/>
</dbReference>
<evidence type="ECO:0000256" key="4">
    <source>
        <dbReference type="ARBA" id="ARBA00022723"/>
    </source>
</evidence>
<keyword evidence="13" id="KW-0326">Glycosidase</keyword>
<dbReference type="AlphaFoldDB" id="A0A9P9E7F0"/>
<evidence type="ECO:0000256" key="14">
    <source>
        <dbReference type="SAM" id="MobiDB-lite"/>
    </source>
</evidence>
<sequence>MSFAVPRNVPHFENAQRRFEDNVWGKFSGNEKGLPMYKDKPASYGGKRGAGSWLKGKRGVGVLILIVFGALYWLGWSGRGSTDGSEQDKKPGKKWGSNIQGLSKGKKVDWNERRDRVQEAFLLSWNGYVENGWGKDEYHPISKTGRFMAQPNGMGWIIVDALDTMMLMNLTKELNHAREWIATTLDYDKDQDVNTFETTIRMLGGLLSAHYLQELLPGMKPEKANQEDLFLEKACDLADRLMGAYESHSGVPWASVILKTGKGVPSHADGGASSTAEATTLQLEMKYLAFLTGESHYWEKAERVMQTVDNNGAKDGLVPIFIYAEQGTFRGNEIRLGSRGDSYYEYLIKQYFQTQKQEPIYLEMWDEALAGVKKHLITYSKDTHFTVLAERPNGLDGNLHPKMDHLVCFMPGTIAFAATGGLPLAEAKKLSTWGKKQEEDMELARELTKTCIGMYHVSATGLAPEIAHFEIYDPPKMMRQEVLSSKSQLEKAEDADWRADYIIKPADAHNLQRPETVESLFYMWRITGDDIYREWGWEMFEAFVKHTMVEDGGGFTSINDVNAVPPSTRDNMESFWLAETLKYFYLLFGPNDILPLDQIVLNTEAHPFPRFDASKKRFKTGWKRIPRDAHGNLVPETVQAKDAHPGKR</sequence>
<proteinExistence type="inferred from homology"/>
<name>A0A9P9E7F0_9PLEO</name>
<dbReference type="EC" id="3.2.1.-" evidence="13"/>